<dbReference type="InterPro" id="IPR036249">
    <property type="entry name" value="Thioredoxin-like_sf"/>
</dbReference>
<dbReference type="InterPro" id="IPR038765">
    <property type="entry name" value="Papain-like_cys_pep_sf"/>
</dbReference>
<accession>A0ABX1XNI7</accession>
<evidence type="ECO:0000313" key="3">
    <source>
        <dbReference type="Proteomes" id="UP000616779"/>
    </source>
</evidence>
<dbReference type="Gene3D" id="2.60.40.1120">
    <property type="entry name" value="Carboxypeptidase-like, regulatory domain"/>
    <property type="match status" value="1"/>
</dbReference>
<dbReference type="PANTHER" id="PTHR35532:SF5">
    <property type="entry name" value="CARBOHYDRATE-BINDING DOMAIN-CONTAINING PROTEIN"/>
    <property type="match status" value="1"/>
</dbReference>
<dbReference type="SUPFAM" id="SSF52833">
    <property type="entry name" value="Thioredoxin-like"/>
    <property type="match status" value="1"/>
</dbReference>
<proteinExistence type="predicted"/>
<name>A0ABX1XNI7_9BACL</name>
<keyword evidence="3" id="KW-1185">Reference proteome</keyword>
<sequence>MTNVFSLDSTAITRIEEKMRFKRGVAQAREKELFDIFEKPMSEEEAWALKFLYAYMPLNDLADYEGCLFLNHVRTTLEIREDVRWGRRVPDHEFLHFVLPYRVNNENIEDSRGWFFGQLVDRVKNLSMEQAILEINHWCHEKATYVGCDPRTVSPLTMVRNTLGRCGEQSTLLVAALRSLCIPARQCYTPRWAHCDSNHAWVEAWADGKWYFLGACEPEPRLNEGWFRGPAKRAMLVNTRVAANYPGPEELTLAHPWYSEINLLSPYAPSKKITIRVKDEKGNPVPGATVIFQVYNYADFSPIATIPADERGEAFLTAGLGDLLIHSVSGNFWGTKKISVKDADVFDIQLSDKLPQNGISVFDMVPPQELADATEDAITEAEKQENNRRIQEGASIRKKYEASFVDTLQAEELAKKLSLPASRVRDILEKARGNSHEIAAFLQEYTPRYGEWTLRLLESLNVKDLTDTFGLTLADHLIQSAVFKEMFDEETFMRYVLCPRVHFEMIRPYRKFFLEIFTDSEQRSFRDDPVKLVGWLSEHFEIVEDLNYYQGMATPIGSFRLQKGDRLSRDILFVALARSLGIPARLEPSERSPQFRFGESWNDVVFLQQGDPERTDLSDNKEIGSIRFIANAAADNDLEYFRNFSLARFENGQYKTLQFTAGKKDFYEESLVVKTGSYRLTTGTRLPDGTARVQFATFTVLPDRTTEIIPALTKESVQAPVLGSVDPDLSFSFFNGKRSALGELAERRGLLMAWIDPDREPTKHLIRELRELSKEYDDWGGSICLVVEDDKVTAAFQPNAYEGLPAETDFAKDVSSKGLQSVLTGIQSELQYNLPLVFVVDRECRIRYLSAGYKLGIGKEALQVVRQLDEESVWAR</sequence>
<organism evidence="2 3">
    <name type="scientific">Paenibacillus phytorum</name>
    <dbReference type="NCBI Taxonomy" id="2654977"/>
    <lineage>
        <taxon>Bacteria</taxon>
        <taxon>Bacillati</taxon>
        <taxon>Bacillota</taxon>
        <taxon>Bacilli</taxon>
        <taxon>Bacillales</taxon>
        <taxon>Paenibacillaceae</taxon>
        <taxon>Paenibacillus</taxon>
    </lineage>
</organism>
<dbReference type="PANTHER" id="PTHR35532">
    <property type="entry name" value="SIMILAR TO POLYHYDROXYALKANOATE DEPOLYMERASE"/>
    <property type="match status" value="1"/>
</dbReference>
<dbReference type="SUPFAM" id="SSF54001">
    <property type="entry name" value="Cysteine proteinases"/>
    <property type="match status" value="2"/>
</dbReference>
<feature type="domain" description="Transglutaminase-like" evidence="1">
    <location>
        <begin position="158"/>
        <end position="217"/>
    </location>
</feature>
<reference evidence="2 3" key="1">
    <citation type="submission" date="2019-10" db="EMBL/GenBank/DDBJ databases">
        <title>Description of Paenibacillus terrestris sp. nov.</title>
        <authorList>
            <person name="Carlier A."/>
            <person name="Qi S."/>
        </authorList>
    </citation>
    <scope>NUCLEOTIDE SEQUENCE [LARGE SCALE GENOMIC DNA]</scope>
    <source>
        <strain evidence="2 3">LMG 31458</strain>
    </source>
</reference>
<dbReference type="Pfam" id="PF01841">
    <property type="entry name" value="Transglut_core"/>
    <property type="match status" value="1"/>
</dbReference>
<dbReference type="Gene3D" id="3.10.620.30">
    <property type="match status" value="1"/>
</dbReference>
<dbReference type="SMART" id="SM00460">
    <property type="entry name" value="TGc"/>
    <property type="match status" value="1"/>
</dbReference>
<gene>
    <name evidence="2" type="ORF">GC098_00150</name>
</gene>
<protein>
    <submittedName>
        <fullName evidence="2">Transglutaminase domain-containing protein</fullName>
    </submittedName>
</protein>
<evidence type="ECO:0000259" key="1">
    <source>
        <dbReference type="SMART" id="SM00460"/>
    </source>
</evidence>
<evidence type="ECO:0000313" key="2">
    <source>
        <dbReference type="EMBL" id="NOU69864.1"/>
    </source>
</evidence>
<dbReference type="EMBL" id="WHOA01000004">
    <property type="protein sequence ID" value="NOU69864.1"/>
    <property type="molecule type" value="Genomic_DNA"/>
</dbReference>
<dbReference type="RefSeq" id="WP_171639838.1">
    <property type="nucleotide sequence ID" value="NZ_WHOA01000004.1"/>
</dbReference>
<dbReference type="Proteomes" id="UP000616779">
    <property type="component" value="Unassembled WGS sequence"/>
</dbReference>
<dbReference type="InterPro" id="IPR002931">
    <property type="entry name" value="Transglutaminase-like"/>
</dbReference>
<comment type="caution">
    <text evidence="2">The sequence shown here is derived from an EMBL/GenBank/DDBJ whole genome shotgun (WGS) entry which is preliminary data.</text>
</comment>